<proteinExistence type="predicted"/>
<dbReference type="InterPro" id="IPR005062">
    <property type="entry name" value="SAC3/GANP/THP3_conserved"/>
</dbReference>
<feature type="region of interest" description="Disordered" evidence="2">
    <location>
        <begin position="1"/>
        <end position="30"/>
    </location>
</feature>
<dbReference type="GO" id="GO:0070390">
    <property type="term" value="C:transcription export complex 2"/>
    <property type="evidence" value="ECO:0007669"/>
    <property type="project" value="TreeGrafter"/>
</dbReference>
<feature type="compositionally biased region" description="Gly residues" evidence="2">
    <location>
        <begin position="164"/>
        <end position="203"/>
    </location>
</feature>
<feature type="region of interest" description="Disordered" evidence="2">
    <location>
        <begin position="846"/>
        <end position="949"/>
    </location>
</feature>
<feature type="region of interest" description="Disordered" evidence="2">
    <location>
        <begin position="332"/>
        <end position="433"/>
    </location>
</feature>
<dbReference type="PANTHER" id="PTHR12436">
    <property type="entry name" value="80 KDA MCM3-ASSOCIATED PROTEIN"/>
    <property type="match status" value="1"/>
</dbReference>
<feature type="compositionally biased region" description="Polar residues" evidence="2">
    <location>
        <begin position="1809"/>
        <end position="1826"/>
    </location>
</feature>
<feature type="coiled-coil region" evidence="1">
    <location>
        <begin position="1076"/>
        <end position="1103"/>
    </location>
</feature>
<protein>
    <recommendedName>
        <fullName evidence="3">SAC3/GANP/THP3 conserved domain-containing protein</fullName>
    </recommendedName>
</protein>
<dbReference type="Pfam" id="PF03399">
    <property type="entry name" value="SAC3_GANP"/>
    <property type="match status" value="1"/>
</dbReference>
<dbReference type="InterPro" id="IPR045107">
    <property type="entry name" value="SAC3/GANP/THP3"/>
</dbReference>
<feature type="compositionally biased region" description="Gly residues" evidence="2">
    <location>
        <begin position="14"/>
        <end position="27"/>
    </location>
</feature>
<evidence type="ECO:0000313" key="4">
    <source>
        <dbReference type="EMBL" id="KXZ42558.1"/>
    </source>
</evidence>
<feature type="domain" description="SAC3/GANP/THP3 conserved" evidence="3">
    <location>
        <begin position="438"/>
        <end position="747"/>
    </location>
</feature>
<feature type="compositionally biased region" description="Gly residues" evidence="2">
    <location>
        <begin position="95"/>
        <end position="107"/>
    </location>
</feature>
<sequence>MFGTSGFGAPASQQGGGGGGFGSGFGSGAPASGFGAGGTARVATLFGVSVAGAGQAAPDARPTGFGARGAAAGPGAGGLAVGFGAGAAQTQPQQGRGGGRSGGIGGGAAARRLGVPVNPGGSAFGAGAAGGQPFEAGPVGGGGRGRGQQQAALAEGRLSRFPGAGRGGRGGSGGTGGADVGMVDGSGDGGRGSRGGGRFGRAGPGRTWVRGQQQQAQRQDGAGGMAAMDADMYGYGEGDEVLEEAEAEQAGPEAAPEPVGVLGRLSRPAAAGGASKPAEAGRGAGAAGGYGGGTAGGGIARQAVPNFAAPAAAGFGQAATAAADAVDDEMARRNRRANRFGPQSAAAADGVGGSSGAARASPGGAVSTPPRRGARSPVQFRPGGMDAAEDDGDVYGRSVSPSPPPSPPQFYDGGGDMMGDDEDGAGDGPALVGTCELMCPRDERKRREETGELNVFERLDPQNPKLTSDQLIIKKARKNYDVEDKKPHNLRTFRALEMAMARLRSLIEAPDEAGLAAHIGRSLEQTQLDVHGFLWDRYREVRKEVISQHLHLRPELLPKIISWNEEIARFLAISGHELGGRPNFQEQLNQEQLKKTLTDLVTRLYSTAARAGLQTPNSPEIKCYLLLLLLGGTIEKNNRRFKQTDVAQMYLRQCSKEELESPWMTVLFALLATINAGNPVAFFEIMSRAPYVLACLAASHVLPMRTQAMHMMAAAMGGPHPGQPNGRPDPAAELPLSALARMLKMSEGNADNYVHTCKGLVKPGAAAGQREVCFPSRQLGITKRLKAKQQAWITSKRSPVARNRDTVQPAQLSPELVAYCRQLLGGPRGALLGPLSVAQLRTTPRPWAGGVGADDASPRSPALQVAGAAQPSSPLSPTPWEILPEDGGPGGASPAAGPVSQTSPPSIGSFGSPRGGPSATAGPGGAMGFGSPTRGFGGPAPGGKPPPAAAVPFGGFGAAAAPAPQPLSFSFANPAAPPAEAAAAQPPVQTLQWQQQQPMPVAAGAAFGSAQMQAPHPPAGASALVDAGQLAAAQAAVHAERVARESLQHAADAALRQAIEQQRFAESQAHFNAAAAAAAHAELAEARRLAAAAAEQVAELRLEQQCYPLTALISPPAVADADAAFSGDVQGKAIAEFWQSRRTRACLAVWRRATREAARRDQVLRQQLAAATVTFVGRRPLDLMGRLRAGVAEGIPAAGAGAAHGSRHPQNRKRRYEAAPPLAVAPGTADLAGSASGAAPRQPLTPPIEVAAAVVPALYRALSGQARPGFANAGAGWPGEAGAAQSPVRQVFWKLVLMSGKLEEEATCISPHQLEAAAWLRDSLSGGFDASPRPVRQSAAGELLTVQAARGSDGGGSTWGFTMAVQDVSAERLAAHAAAAGGFGSPMGAACDAAGGGGAPGGSGVASTLAACSGVLLLVDGREFAAALTAGASLQQAAAEAGQDLASSWERLRTVLSYLPSLQQLRPQEAPPVCVLTLAEGDAADAVRTHLQATASQSWPPALAATVGTGGQMHVASLAGNPHAALQEALAYMAERAPLHEQVVPVDLERLAVEAVGEVVTEMDTQGPGGATQAATVAAFNQLVGAFEAAVRATATSPSARWGLPAPEISPSDEEAAPACWAPHRVRDALEALRTLRLPPPAPPLAGLPGGSAMLPALNGHVATWAATLAVRRQAMLLASLRPAPGGLRRFASLSAAPANAGLPGPAPPAPGLLALGTPELGFKASWAAPSPGAAAASGRRPSLAFVGYGYLKWFKKEWVTLRYWRGKASRPKTQSGGFGVAEYAAKAGVGSGGLADGSASAPPGCTRTGPQAPSTGRTTGANKED</sequence>
<dbReference type="PANTHER" id="PTHR12436:SF3">
    <property type="entry name" value="GERMINAL-CENTER ASSOCIATED NUCLEAR PROTEIN"/>
    <property type="match status" value="1"/>
</dbReference>
<reference evidence="5" key="1">
    <citation type="journal article" date="2016" name="Nat. Commun.">
        <title>The Gonium pectorale genome demonstrates co-option of cell cycle regulation during the evolution of multicellularity.</title>
        <authorList>
            <person name="Hanschen E.R."/>
            <person name="Marriage T.N."/>
            <person name="Ferris P.J."/>
            <person name="Hamaji T."/>
            <person name="Toyoda A."/>
            <person name="Fujiyama A."/>
            <person name="Neme R."/>
            <person name="Noguchi H."/>
            <person name="Minakuchi Y."/>
            <person name="Suzuki M."/>
            <person name="Kawai-Toyooka H."/>
            <person name="Smith D.R."/>
            <person name="Sparks H."/>
            <person name="Anderson J."/>
            <person name="Bakaric R."/>
            <person name="Luria V."/>
            <person name="Karger A."/>
            <person name="Kirschner M.W."/>
            <person name="Durand P.M."/>
            <person name="Michod R.E."/>
            <person name="Nozaki H."/>
            <person name="Olson B.J."/>
        </authorList>
    </citation>
    <scope>NUCLEOTIDE SEQUENCE [LARGE SCALE GENOMIC DNA]</scope>
    <source>
        <strain evidence="5">NIES-2863</strain>
    </source>
</reference>
<dbReference type="GO" id="GO:0005737">
    <property type="term" value="C:cytoplasm"/>
    <property type="evidence" value="ECO:0007669"/>
    <property type="project" value="TreeGrafter"/>
</dbReference>
<dbReference type="GO" id="GO:0006406">
    <property type="term" value="P:mRNA export from nucleus"/>
    <property type="evidence" value="ECO:0007669"/>
    <property type="project" value="TreeGrafter"/>
</dbReference>
<dbReference type="OrthoDB" id="264795at2759"/>
<organism evidence="4 5">
    <name type="scientific">Gonium pectorale</name>
    <name type="common">Green alga</name>
    <dbReference type="NCBI Taxonomy" id="33097"/>
    <lineage>
        <taxon>Eukaryota</taxon>
        <taxon>Viridiplantae</taxon>
        <taxon>Chlorophyta</taxon>
        <taxon>core chlorophytes</taxon>
        <taxon>Chlorophyceae</taxon>
        <taxon>CS clade</taxon>
        <taxon>Chlamydomonadales</taxon>
        <taxon>Volvocaceae</taxon>
        <taxon>Gonium</taxon>
    </lineage>
</organism>
<keyword evidence="1" id="KW-0175">Coiled coil</keyword>
<feature type="region of interest" description="Disordered" evidence="2">
    <location>
        <begin position="135"/>
        <end position="212"/>
    </location>
</feature>
<comment type="caution">
    <text evidence="4">The sequence shown here is derived from an EMBL/GenBank/DDBJ whole genome shotgun (WGS) entry which is preliminary data.</text>
</comment>
<evidence type="ECO:0000259" key="3">
    <source>
        <dbReference type="Pfam" id="PF03399"/>
    </source>
</evidence>
<evidence type="ECO:0000256" key="2">
    <source>
        <dbReference type="SAM" id="MobiDB-lite"/>
    </source>
</evidence>
<dbReference type="Proteomes" id="UP000075714">
    <property type="component" value="Unassembled WGS sequence"/>
</dbReference>
<name>A0A150FY88_GONPE</name>
<feature type="region of interest" description="Disordered" evidence="2">
    <location>
        <begin position="87"/>
        <end position="107"/>
    </location>
</feature>
<keyword evidence="5" id="KW-1185">Reference proteome</keyword>
<dbReference type="Gene3D" id="1.25.40.990">
    <property type="match status" value="1"/>
</dbReference>
<feature type="compositionally biased region" description="Low complexity" evidence="2">
    <location>
        <begin position="911"/>
        <end position="921"/>
    </location>
</feature>
<dbReference type="STRING" id="33097.A0A150FY88"/>
<feature type="compositionally biased region" description="Low complexity" evidence="2">
    <location>
        <begin position="356"/>
        <end position="367"/>
    </location>
</feature>
<dbReference type="EMBL" id="LSYV01000136">
    <property type="protein sequence ID" value="KXZ42558.1"/>
    <property type="molecule type" value="Genomic_DNA"/>
</dbReference>
<accession>A0A150FY88</accession>
<evidence type="ECO:0000256" key="1">
    <source>
        <dbReference type="SAM" id="Coils"/>
    </source>
</evidence>
<feature type="compositionally biased region" description="Low complexity" evidence="2">
    <location>
        <begin position="147"/>
        <end position="156"/>
    </location>
</feature>
<feature type="region of interest" description="Disordered" evidence="2">
    <location>
        <begin position="1792"/>
        <end position="1826"/>
    </location>
</feature>
<gene>
    <name evidence="4" type="ORF">GPECTOR_136g641</name>
</gene>
<evidence type="ECO:0000313" key="5">
    <source>
        <dbReference type="Proteomes" id="UP000075714"/>
    </source>
</evidence>